<dbReference type="GO" id="GO:0000976">
    <property type="term" value="F:transcription cis-regulatory region binding"/>
    <property type="evidence" value="ECO:0007669"/>
    <property type="project" value="TreeGrafter"/>
</dbReference>
<keyword evidence="3" id="KW-0804">Transcription</keyword>
<dbReference type="Pfam" id="PF16859">
    <property type="entry name" value="TetR_C_11"/>
    <property type="match status" value="1"/>
</dbReference>
<dbReference type="InterPro" id="IPR009057">
    <property type="entry name" value="Homeodomain-like_sf"/>
</dbReference>
<proteinExistence type="predicted"/>
<dbReference type="InterPro" id="IPR001647">
    <property type="entry name" value="HTH_TetR"/>
</dbReference>
<name>A0A495IFE7_9MICO</name>
<evidence type="ECO:0000256" key="2">
    <source>
        <dbReference type="ARBA" id="ARBA00023125"/>
    </source>
</evidence>
<gene>
    <name evidence="6" type="ORF">C8E83_1856</name>
</gene>
<dbReference type="SUPFAM" id="SSF48498">
    <property type="entry name" value="Tetracyclin repressor-like, C-terminal domain"/>
    <property type="match status" value="1"/>
</dbReference>
<keyword evidence="2 4" id="KW-0238">DNA-binding</keyword>
<evidence type="ECO:0000313" key="6">
    <source>
        <dbReference type="EMBL" id="RKR74727.1"/>
    </source>
</evidence>
<dbReference type="InterPro" id="IPR050109">
    <property type="entry name" value="HTH-type_TetR-like_transc_reg"/>
</dbReference>
<dbReference type="SUPFAM" id="SSF46689">
    <property type="entry name" value="Homeodomain-like"/>
    <property type="match status" value="1"/>
</dbReference>
<dbReference type="RefSeq" id="WP_121369579.1">
    <property type="nucleotide sequence ID" value="NZ_RBKS01000001.1"/>
</dbReference>
<dbReference type="Proteomes" id="UP000280008">
    <property type="component" value="Unassembled WGS sequence"/>
</dbReference>
<accession>A0A495IFE7</accession>
<dbReference type="PANTHER" id="PTHR30055">
    <property type="entry name" value="HTH-TYPE TRANSCRIPTIONAL REGULATOR RUTR"/>
    <property type="match status" value="1"/>
</dbReference>
<evidence type="ECO:0000313" key="7">
    <source>
        <dbReference type="Proteomes" id="UP000280008"/>
    </source>
</evidence>
<dbReference type="EMBL" id="RBKS01000001">
    <property type="protein sequence ID" value="RKR74727.1"/>
    <property type="molecule type" value="Genomic_DNA"/>
</dbReference>
<dbReference type="PROSITE" id="PS50977">
    <property type="entry name" value="HTH_TETR_2"/>
    <property type="match status" value="1"/>
</dbReference>
<keyword evidence="7" id="KW-1185">Reference proteome</keyword>
<feature type="DNA-binding region" description="H-T-H motif" evidence="4">
    <location>
        <begin position="36"/>
        <end position="55"/>
    </location>
</feature>
<dbReference type="Gene3D" id="1.10.357.10">
    <property type="entry name" value="Tetracycline Repressor, domain 2"/>
    <property type="match status" value="1"/>
</dbReference>
<protein>
    <submittedName>
        <fullName evidence="6">TetR family transcriptional regulator</fullName>
    </submittedName>
</protein>
<dbReference type="PRINTS" id="PR00455">
    <property type="entry name" value="HTHTETR"/>
</dbReference>
<evidence type="ECO:0000256" key="4">
    <source>
        <dbReference type="PROSITE-ProRule" id="PRU00335"/>
    </source>
</evidence>
<evidence type="ECO:0000256" key="1">
    <source>
        <dbReference type="ARBA" id="ARBA00023015"/>
    </source>
</evidence>
<comment type="caution">
    <text evidence="6">The sequence shown here is derived from an EMBL/GenBank/DDBJ whole genome shotgun (WGS) entry which is preliminary data.</text>
</comment>
<dbReference type="Gene3D" id="1.10.10.60">
    <property type="entry name" value="Homeodomain-like"/>
    <property type="match status" value="1"/>
</dbReference>
<organism evidence="6 7">
    <name type="scientific">Frondihabitans australicus</name>
    <dbReference type="NCBI Taxonomy" id="386892"/>
    <lineage>
        <taxon>Bacteria</taxon>
        <taxon>Bacillati</taxon>
        <taxon>Actinomycetota</taxon>
        <taxon>Actinomycetes</taxon>
        <taxon>Micrococcales</taxon>
        <taxon>Microbacteriaceae</taxon>
        <taxon>Frondihabitans</taxon>
    </lineage>
</organism>
<dbReference type="InterPro" id="IPR036271">
    <property type="entry name" value="Tet_transcr_reg_TetR-rel_C_sf"/>
</dbReference>
<evidence type="ECO:0000259" key="5">
    <source>
        <dbReference type="PROSITE" id="PS50977"/>
    </source>
</evidence>
<dbReference type="GO" id="GO:0003700">
    <property type="term" value="F:DNA-binding transcription factor activity"/>
    <property type="evidence" value="ECO:0007669"/>
    <property type="project" value="TreeGrafter"/>
</dbReference>
<feature type="domain" description="HTH tetR-type" evidence="5">
    <location>
        <begin position="13"/>
        <end position="73"/>
    </location>
</feature>
<dbReference type="AlphaFoldDB" id="A0A495IFE7"/>
<sequence>MNKVRPAGRPRDSSVDDALLRATQEILIEVGYDRLSIDQVVARAGASKHTLYRRWSNKSELVVAAVGAIREVPPVPDTGSLRQDLLECAETYVGADDRNQRLMAGLLSEMARNEAVRVAARDGIGTHYAALFLEVLQRAVRRGLISETLDLPLIAGTFPALAFHRVVVDGQNVDDTYAVNVVDTILMPLLGPTSS</sequence>
<reference evidence="6 7" key="1">
    <citation type="submission" date="2018-10" db="EMBL/GenBank/DDBJ databases">
        <title>Sequencing the genomes of 1000 actinobacteria strains.</title>
        <authorList>
            <person name="Klenk H.-P."/>
        </authorList>
    </citation>
    <scope>NUCLEOTIDE SEQUENCE [LARGE SCALE GENOMIC DNA]</scope>
    <source>
        <strain evidence="6 7">DSM 17894</strain>
    </source>
</reference>
<dbReference type="Pfam" id="PF00440">
    <property type="entry name" value="TetR_N"/>
    <property type="match status" value="1"/>
</dbReference>
<dbReference type="OrthoDB" id="9796019at2"/>
<dbReference type="PANTHER" id="PTHR30055:SF148">
    <property type="entry name" value="TETR-FAMILY TRANSCRIPTIONAL REGULATOR"/>
    <property type="match status" value="1"/>
</dbReference>
<dbReference type="InterPro" id="IPR011075">
    <property type="entry name" value="TetR_C"/>
</dbReference>
<keyword evidence="1" id="KW-0805">Transcription regulation</keyword>
<evidence type="ECO:0000256" key="3">
    <source>
        <dbReference type="ARBA" id="ARBA00023163"/>
    </source>
</evidence>